<keyword evidence="1" id="KW-0732">Signal</keyword>
<dbReference type="AlphaFoldDB" id="A0A6S7A0A1"/>
<gene>
    <name evidence="2" type="ORF">LMG3458_02783</name>
</gene>
<dbReference type="EMBL" id="CADIJO010000008">
    <property type="protein sequence ID" value="CAB3703416.1"/>
    <property type="molecule type" value="Genomic_DNA"/>
</dbReference>
<dbReference type="Proteomes" id="UP000494111">
    <property type="component" value="Unassembled WGS sequence"/>
</dbReference>
<sequence>MPTFRIQLLAGAVLLGVAATASAITTDPVFSTPALGLSKPATVQGEGSSQNGVEVCEPKERLRIGLSDGDTKLVLPWFVSELKDAVNEGRSVEDTAKGLARGL</sequence>
<proteinExistence type="predicted"/>
<feature type="signal peptide" evidence="1">
    <location>
        <begin position="1"/>
        <end position="23"/>
    </location>
</feature>
<organism evidence="2 3">
    <name type="scientific">Achromobacter deleyi</name>
    <dbReference type="NCBI Taxonomy" id="1353891"/>
    <lineage>
        <taxon>Bacteria</taxon>
        <taxon>Pseudomonadati</taxon>
        <taxon>Pseudomonadota</taxon>
        <taxon>Betaproteobacteria</taxon>
        <taxon>Burkholderiales</taxon>
        <taxon>Alcaligenaceae</taxon>
        <taxon>Achromobacter</taxon>
    </lineage>
</organism>
<reference evidence="2 3" key="1">
    <citation type="submission" date="2020-04" db="EMBL/GenBank/DDBJ databases">
        <authorList>
            <person name="De Canck E."/>
        </authorList>
    </citation>
    <scope>NUCLEOTIDE SEQUENCE [LARGE SCALE GENOMIC DNA]</scope>
    <source>
        <strain evidence="2 3">LMG 3458</strain>
    </source>
</reference>
<feature type="chain" id="PRO_5028856485" evidence="1">
    <location>
        <begin position="24"/>
        <end position="103"/>
    </location>
</feature>
<name>A0A6S7A0A1_9BURK</name>
<dbReference type="RefSeq" id="WP_175192134.1">
    <property type="nucleotide sequence ID" value="NZ_CADIJO010000008.1"/>
</dbReference>
<evidence type="ECO:0000313" key="2">
    <source>
        <dbReference type="EMBL" id="CAB3703416.1"/>
    </source>
</evidence>
<accession>A0A6S7A0A1</accession>
<protein>
    <submittedName>
        <fullName evidence="2">Uncharacterized protein</fullName>
    </submittedName>
</protein>
<evidence type="ECO:0000256" key="1">
    <source>
        <dbReference type="SAM" id="SignalP"/>
    </source>
</evidence>
<evidence type="ECO:0000313" key="3">
    <source>
        <dbReference type="Proteomes" id="UP000494111"/>
    </source>
</evidence>